<dbReference type="AlphaFoldDB" id="A0A7U7EPG0"/>
<dbReference type="EMBL" id="CAJFCI010000060">
    <property type="protein sequence ID" value="CAD5108767.1"/>
    <property type="molecule type" value="Genomic_DNA"/>
</dbReference>
<dbReference type="SUPFAM" id="SSF52833">
    <property type="entry name" value="Thioredoxin-like"/>
    <property type="match status" value="1"/>
</dbReference>
<comment type="caution">
    <text evidence="1">The sequence shown here is derived from an EMBL/GenBank/DDBJ whole genome shotgun (WGS) entry which is preliminary data.</text>
</comment>
<evidence type="ECO:0008006" key="3">
    <source>
        <dbReference type="Google" id="ProtNLM"/>
    </source>
</evidence>
<protein>
    <recommendedName>
        <fullName evidence="3">Thioredoxin</fullName>
    </recommendedName>
</protein>
<accession>A0A7U7EPG0</accession>
<dbReference type="Proteomes" id="UP000583387">
    <property type="component" value="Unassembled WGS sequence"/>
</dbReference>
<gene>
    <name evidence="1" type="ORF">PSEWESI4_03059</name>
</gene>
<dbReference type="InterPro" id="IPR036249">
    <property type="entry name" value="Thioredoxin-like_sf"/>
</dbReference>
<reference evidence="1 2" key="1">
    <citation type="submission" date="2020-08" db="EMBL/GenBank/DDBJ databases">
        <authorList>
            <person name="Criscuolo A."/>
        </authorList>
    </citation>
    <scope>NUCLEOTIDE SEQUENCE [LARGE SCALE GENOMIC DNA]</scope>
    <source>
        <strain evidence="1">CIP111764</strain>
    </source>
</reference>
<proteinExistence type="predicted"/>
<keyword evidence="2" id="KW-1185">Reference proteome</keyword>
<evidence type="ECO:0000313" key="1">
    <source>
        <dbReference type="EMBL" id="CAD5108767.1"/>
    </source>
</evidence>
<sequence>MDSALNSIVAELELTDLDADRRLLDMPGVSLLVFTSAGCTGCRWARRALPGMGLSVDRLCWIDAGRNGGLVERYDVFHLPALFVVRDGLFLGALQARLSLAELSAALERALLESGEELP</sequence>
<evidence type="ECO:0000313" key="2">
    <source>
        <dbReference type="Proteomes" id="UP000583387"/>
    </source>
</evidence>
<organism evidence="1 2">
    <name type="scientific">Zestomonas carbonaria</name>
    <dbReference type="NCBI Taxonomy" id="2762745"/>
    <lineage>
        <taxon>Bacteria</taxon>
        <taxon>Pseudomonadati</taxon>
        <taxon>Pseudomonadota</taxon>
        <taxon>Gammaproteobacteria</taxon>
        <taxon>Pseudomonadales</taxon>
        <taxon>Pseudomonadaceae</taxon>
        <taxon>Zestomonas</taxon>
    </lineage>
</organism>
<name>A0A7U7EPG0_9GAMM</name>